<dbReference type="EMBL" id="CP043404">
    <property type="protein sequence ID" value="QEK64278.1"/>
    <property type="molecule type" value="Genomic_DNA"/>
</dbReference>
<organism evidence="1 2">
    <name type="scientific">Bacillus safensis</name>
    <dbReference type="NCBI Taxonomy" id="561879"/>
    <lineage>
        <taxon>Bacteria</taxon>
        <taxon>Bacillati</taxon>
        <taxon>Bacillota</taxon>
        <taxon>Bacilli</taxon>
        <taxon>Bacillales</taxon>
        <taxon>Bacillaceae</taxon>
        <taxon>Bacillus</taxon>
    </lineage>
</organism>
<evidence type="ECO:0000313" key="2">
    <source>
        <dbReference type="Proteomes" id="UP000325032"/>
    </source>
</evidence>
<dbReference type="CDD" id="cd19958">
    <property type="entry name" value="pyocin_knob"/>
    <property type="match status" value="1"/>
</dbReference>
<proteinExistence type="predicted"/>
<dbReference type="GeneID" id="61769284"/>
<reference evidence="1 2" key="1">
    <citation type="journal article" date="2018" name="Plant Biotechnol. Rep.">
        <title>Diversity and antifungal activity of endophytic bacteria associated with Panax ginseng seedlings.</title>
        <authorList>
            <person name="Park J.M."/>
            <person name="Hong C.E."/>
            <person name="Jo S.H."/>
        </authorList>
    </citation>
    <scope>NUCLEOTIDE SEQUENCE [LARGE SCALE GENOMIC DNA]</scope>
    <source>
        <strain evidence="1 2">PgKB20</strain>
    </source>
</reference>
<gene>
    <name evidence="1" type="ORF">FX981_02521</name>
</gene>
<dbReference type="AlphaFoldDB" id="A0A5C0WJ90"/>
<evidence type="ECO:0000313" key="1">
    <source>
        <dbReference type="EMBL" id="QEK64278.1"/>
    </source>
</evidence>
<sequence>MDIKTPRSFETSDKAHADLFNDMLKILIHNDTGISEQLTNHIDDSRQHSSEVEKKKWNESQLYKITGDDGVHLINIPAGTKIYDSIKDKGTCTFYAPSGIEDSPSQFAIRGIQTVGQNNIGTGFAIDTSGNAYYFYYNSSHLSITWTQIPTAAEKDKWNNSQLHKITRDNGQPFYKSISETTDYNEMTETGMYLVYNTGLNGPKEIKRAFMTVISYGNTLLQAIYDAVNGLNSFYRIRKTDYTWTEWERQLTSTDLNAIQSFPITDNNGQGKVYISNTDDFHEILPKYRGLVHFVSANAPINGPGTALRGIWTCNSTSTYGQAIGFDNLNRTWRKTIANGVWSKWERLLTSAEPIEWKSPTKIINGWKEYGTQKVQFYKNAFGEVELIGSITGGTIGFEVPAFTLPSGYRPIQGMHFIGVASSIGGGSTPQTHRTHIDTDGNVYIQSVSNSTNPNEFITFGFKFMAAQEG</sequence>
<dbReference type="Proteomes" id="UP000325032">
    <property type="component" value="Chromosome"/>
</dbReference>
<dbReference type="RefSeq" id="WP_024423244.1">
    <property type="nucleotide sequence ID" value="NZ_CP043404.1"/>
</dbReference>
<keyword evidence="2" id="KW-1185">Reference proteome</keyword>
<name>A0A5C0WJ90_BACIA</name>
<accession>A0A5C0WJ90</accession>
<protein>
    <submittedName>
        <fullName evidence="1">Uncharacterized protein</fullName>
    </submittedName>
</protein>